<dbReference type="SMART" id="SM00248">
    <property type="entry name" value="ANK"/>
    <property type="match status" value="3"/>
</dbReference>
<evidence type="ECO:0000313" key="5">
    <source>
        <dbReference type="EMBL" id="KAI1718024.1"/>
    </source>
</evidence>
<dbReference type="Pfam" id="PF12796">
    <property type="entry name" value="Ank_2"/>
    <property type="match status" value="2"/>
</dbReference>
<dbReference type="PANTHER" id="PTHR24173">
    <property type="entry name" value="ANKYRIN REPEAT CONTAINING"/>
    <property type="match status" value="1"/>
</dbReference>
<dbReference type="EMBL" id="JAKKPZ010000008">
    <property type="protein sequence ID" value="KAI1718024.1"/>
    <property type="molecule type" value="Genomic_DNA"/>
</dbReference>
<dbReference type="InterPro" id="IPR036770">
    <property type="entry name" value="Ankyrin_rpt-contain_sf"/>
</dbReference>
<dbReference type="Gene3D" id="1.25.40.20">
    <property type="entry name" value="Ankyrin repeat-containing domain"/>
    <property type="match status" value="1"/>
</dbReference>
<accession>A0AAD4R2H7</accession>
<keyword evidence="2 3" id="KW-0040">ANK repeat</keyword>
<reference evidence="5" key="1">
    <citation type="submission" date="2022-01" db="EMBL/GenBank/DDBJ databases">
        <title>Genome Sequence Resource for Two Populations of Ditylenchus destructor, the Migratory Endoparasitic Phytonematode.</title>
        <authorList>
            <person name="Zhang H."/>
            <person name="Lin R."/>
            <person name="Xie B."/>
        </authorList>
    </citation>
    <scope>NUCLEOTIDE SEQUENCE</scope>
    <source>
        <strain evidence="5">BazhouSP</strain>
    </source>
</reference>
<feature type="repeat" description="ANK" evidence="3">
    <location>
        <begin position="165"/>
        <end position="197"/>
    </location>
</feature>
<dbReference type="Proteomes" id="UP001201812">
    <property type="component" value="Unassembled WGS sequence"/>
</dbReference>
<sequence>MFVFFGSNSLSSNKILAFPPCLITRKVGEGQTIKGNKICYMNREYRPNNEVGYSLLSTPLETVFQFTLAKLADDSSPCPSPISDDFDSSSVSETRTDDEHIEEAIQSTASITITPASGDVSRHHVNLQDKQGRTMLIHNCGKGMAQTVEELAQDPNIDVNIADNEGNTALIHAAQAGHANIVQTLIQHYPKLNLDQTNHLGQTALIKAAIQGRINCAKLLLKAGADAYHRDPSRQMCALEWAEYVGRTECAHMIAHYMLAARNKDSKSANEGLLKVDNGAGNHTPRIGSPAPRTTTDTFKQLACLVAIPLIGGSHDLPAFVRPRVRSAPPMIPAVKITRPSSPAAITGGRGSRTKGGQLGAGSSKHRRVRPTSSCT</sequence>
<dbReference type="PANTHER" id="PTHR24173:SF40">
    <property type="entry name" value="AGAP006757-PA"/>
    <property type="match status" value="1"/>
</dbReference>
<dbReference type="PROSITE" id="PS50088">
    <property type="entry name" value="ANK_REPEAT"/>
    <property type="match status" value="2"/>
</dbReference>
<evidence type="ECO:0000256" key="4">
    <source>
        <dbReference type="SAM" id="MobiDB-lite"/>
    </source>
</evidence>
<dbReference type="InterPro" id="IPR002110">
    <property type="entry name" value="Ankyrin_rpt"/>
</dbReference>
<name>A0AAD4R2H7_9BILA</name>
<keyword evidence="6" id="KW-1185">Reference proteome</keyword>
<evidence type="ECO:0000256" key="2">
    <source>
        <dbReference type="ARBA" id="ARBA00023043"/>
    </source>
</evidence>
<evidence type="ECO:0000256" key="1">
    <source>
        <dbReference type="ARBA" id="ARBA00022737"/>
    </source>
</evidence>
<dbReference type="AlphaFoldDB" id="A0AAD4R2H7"/>
<organism evidence="5 6">
    <name type="scientific">Ditylenchus destructor</name>
    <dbReference type="NCBI Taxonomy" id="166010"/>
    <lineage>
        <taxon>Eukaryota</taxon>
        <taxon>Metazoa</taxon>
        <taxon>Ecdysozoa</taxon>
        <taxon>Nematoda</taxon>
        <taxon>Chromadorea</taxon>
        <taxon>Rhabditida</taxon>
        <taxon>Tylenchina</taxon>
        <taxon>Tylenchomorpha</taxon>
        <taxon>Sphaerularioidea</taxon>
        <taxon>Anguinidae</taxon>
        <taxon>Anguininae</taxon>
        <taxon>Ditylenchus</taxon>
    </lineage>
</organism>
<evidence type="ECO:0000256" key="3">
    <source>
        <dbReference type="PROSITE-ProRule" id="PRU00023"/>
    </source>
</evidence>
<dbReference type="SUPFAM" id="SSF48403">
    <property type="entry name" value="Ankyrin repeat"/>
    <property type="match status" value="1"/>
</dbReference>
<proteinExistence type="predicted"/>
<feature type="region of interest" description="Disordered" evidence="4">
    <location>
        <begin position="338"/>
        <end position="376"/>
    </location>
</feature>
<dbReference type="PROSITE" id="PS50297">
    <property type="entry name" value="ANK_REP_REGION"/>
    <property type="match status" value="1"/>
</dbReference>
<evidence type="ECO:0000313" key="6">
    <source>
        <dbReference type="Proteomes" id="UP001201812"/>
    </source>
</evidence>
<comment type="caution">
    <text evidence="5">The sequence shown here is derived from an EMBL/GenBank/DDBJ whole genome shotgun (WGS) entry which is preliminary data.</text>
</comment>
<keyword evidence="1" id="KW-0677">Repeat</keyword>
<protein>
    <submittedName>
        <fullName evidence="5">Ankyrin repeats (3 copies) domain-containing protein</fullName>
    </submittedName>
</protein>
<feature type="repeat" description="ANK" evidence="3">
    <location>
        <begin position="200"/>
        <end position="232"/>
    </location>
</feature>
<feature type="compositionally biased region" description="Low complexity" evidence="4">
    <location>
        <begin position="75"/>
        <end position="92"/>
    </location>
</feature>
<gene>
    <name evidence="5" type="ORF">DdX_06436</name>
</gene>
<feature type="region of interest" description="Disordered" evidence="4">
    <location>
        <begin position="75"/>
        <end position="95"/>
    </location>
</feature>